<dbReference type="WBParaSite" id="SBAD_0000957201-mRNA-1">
    <property type="protein sequence ID" value="SBAD_0000957201-mRNA-1"/>
    <property type="gene ID" value="SBAD_0000957201"/>
</dbReference>
<dbReference type="Proteomes" id="UP000270296">
    <property type="component" value="Unassembled WGS sequence"/>
</dbReference>
<evidence type="ECO:0000313" key="3">
    <source>
        <dbReference type="Proteomes" id="UP000270296"/>
    </source>
</evidence>
<proteinExistence type="predicted"/>
<organism evidence="4">
    <name type="scientific">Soboliphyme baturini</name>
    <dbReference type="NCBI Taxonomy" id="241478"/>
    <lineage>
        <taxon>Eukaryota</taxon>
        <taxon>Metazoa</taxon>
        <taxon>Ecdysozoa</taxon>
        <taxon>Nematoda</taxon>
        <taxon>Enoplea</taxon>
        <taxon>Dorylaimia</taxon>
        <taxon>Dioctophymatida</taxon>
        <taxon>Dioctophymatoidea</taxon>
        <taxon>Soboliphymatidae</taxon>
        <taxon>Soboliphyme</taxon>
    </lineage>
</organism>
<feature type="region of interest" description="Disordered" evidence="1">
    <location>
        <begin position="55"/>
        <end position="91"/>
    </location>
</feature>
<reference evidence="4" key="1">
    <citation type="submission" date="2016-06" db="UniProtKB">
        <authorList>
            <consortium name="WormBaseParasite"/>
        </authorList>
    </citation>
    <scope>IDENTIFICATION</scope>
</reference>
<gene>
    <name evidence="2" type="ORF">SBAD_LOCUS9241</name>
</gene>
<sequence>MLNASHNCGINPVYVHLVEERYTVPGTVQSQHHKRLQLSFADSGTGSGTLEALSDVPASATRKEKRRWKMKKMSITEGVPSSAPGKKRKIR</sequence>
<accession>A0A183J043</accession>
<dbReference type="EMBL" id="UZAM01012486">
    <property type="protein sequence ID" value="VDP22082.1"/>
    <property type="molecule type" value="Genomic_DNA"/>
</dbReference>
<name>A0A183J043_9BILA</name>
<evidence type="ECO:0000313" key="4">
    <source>
        <dbReference type="WBParaSite" id="SBAD_0000957201-mRNA-1"/>
    </source>
</evidence>
<protein>
    <submittedName>
        <fullName evidence="2 4">Uncharacterized protein</fullName>
    </submittedName>
</protein>
<reference evidence="2 3" key="2">
    <citation type="submission" date="2018-11" db="EMBL/GenBank/DDBJ databases">
        <authorList>
            <consortium name="Pathogen Informatics"/>
        </authorList>
    </citation>
    <scope>NUCLEOTIDE SEQUENCE [LARGE SCALE GENOMIC DNA]</scope>
</reference>
<feature type="compositionally biased region" description="Basic residues" evidence="1">
    <location>
        <begin position="63"/>
        <end position="72"/>
    </location>
</feature>
<dbReference type="AlphaFoldDB" id="A0A183J043"/>
<evidence type="ECO:0000313" key="2">
    <source>
        <dbReference type="EMBL" id="VDP22082.1"/>
    </source>
</evidence>
<evidence type="ECO:0000256" key="1">
    <source>
        <dbReference type="SAM" id="MobiDB-lite"/>
    </source>
</evidence>
<keyword evidence="3" id="KW-1185">Reference proteome</keyword>